<dbReference type="OrthoDB" id="6357972at2759"/>
<evidence type="ECO:0000256" key="9">
    <source>
        <dbReference type="ARBA" id="ARBA00023242"/>
    </source>
</evidence>
<keyword evidence="8" id="KW-0804">Transcription</keyword>
<accession>A0A0R3T8N5</accession>
<dbReference type="SMART" id="SM00225">
    <property type="entry name" value="BTB"/>
    <property type="match status" value="1"/>
</dbReference>
<keyword evidence="4" id="KW-0863">Zinc-finger</keyword>
<evidence type="ECO:0000256" key="6">
    <source>
        <dbReference type="ARBA" id="ARBA00023015"/>
    </source>
</evidence>
<evidence type="ECO:0000256" key="7">
    <source>
        <dbReference type="ARBA" id="ARBA00023125"/>
    </source>
</evidence>
<keyword evidence="2" id="KW-0479">Metal-binding</keyword>
<feature type="domain" description="BTB" evidence="10">
    <location>
        <begin position="44"/>
        <end position="109"/>
    </location>
</feature>
<dbReference type="GO" id="GO:0008270">
    <property type="term" value="F:zinc ion binding"/>
    <property type="evidence" value="ECO:0007669"/>
    <property type="project" value="UniProtKB-KW"/>
</dbReference>
<evidence type="ECO:0000313" key="13">
    <source>
        <dbReference type="WBParaSite" id="HNAJ_0000342301-mRNA-1"/>
    </source>
</evidence>
<dbReference type="InterPro" id="IPR011333">
    <property type="entry name" value="SKP1/BTB/POZ_sf"/>
</dbReference>
<dbReference type="Gene3D" id="3.30.710.10">
    <property type="entry name" value="Potassium Channel Kv1.1, Chain A"/>
    <property type="match status" value="1"/>
</dbReference>
<dbReference type="AlphaFoldDB" id="A0A0R3T8N5"/>
<keyword evidence="3" id="KW-0677">Repeat</keyword>
<dbReference type="CDD" id="cd18186">
    <property type="entry name" value="BTB_POZ_ZBTB_KLHL-like"/>
    <property type="match status" value="1"/>
</dbReference>
<reference evidence="11 12" key="2">
    <citation type="submission" date="2018-11" db="EMBL/GenBank/DDBJ databases">
        <authorList>
            <consortium name="Pathogen Informatics"/>
        </authorList>
    </citation>
    <scope>NUCLEOTIDE SEQUENCE [LARGE SCALE GENOMIC DNA]</scope>
</reference>
<sequence>MEMRMSDEDGALGCLKLKEEENKATFMKEKANYFQQLQRQGQFCNCTISVGGELFKVHLEILCASSEYFDSIIRRDSDFEDVVSLHNMTPETFQSMLNYLYTGSVEINSSNIVDIYIAADFLILNAVLDRCRDFFRDNKDKDIEAGATLVSLYDDEIIFRHIIEKRNFIKKKDQLRQLGPSYFFKMLRHITRPLFIDKGIMYMGSYYIQRLQDLFSDIFPEETRKITKEDCESNLTACPRDIAMTRFLAGCMYIHDSSVDFVDETEYSPWENFPPDTWTISKMVFYILPNWGDTVGLIGGVDVEYRNIWTSERRMASSPFTDLIPSDYDRKILELEVGETVNGFTVNSGWLVDKMTFTTSYGRKLGPFGRSGGGNCASMRIPREKYSNLQQSGEKRTFLAVALHGFSFSIVRTHNCYTWYNVRFVYSGINAHLDGIRGIRN</sequence>
<dbReference type="WBParaSite" id="HNAJ_0000342301-mRNA-1">
    <property type="protein sequence ID" value="HNAJ_0000342301-mRNA-1"/>
    <property type="gene ID" value="HNAJ_0000342301"/>
</dbReference>
<evidence type="ECO:0000313" key="12">
    <source>
        <dbReference type="Proteomes" id="UP000278807"/>
    </source>
</evidence>
<dbReference type="Gene3D" id="2.100.10.30">
    <property type="entry name" value="Jacalin-like lectin domain"/>
    <property type="match status" value="1"/>
</dbReference>
<reference evidence="13" key="1">
    <citation type="submission" date="2017-02" db="UniProtKB">
        <authorList>
            <consortium name="WormBaseParasite"/>
        </authorList>
    </citation>
    <scope>IDENTIFICATION</scope>
</reference>
<dbReference type="SUPFAM" id="SSF51101">
    <property type="entry name" value="Mannose-binding lectins"/>
    <property type="match status" value="1"/>
</dbReference>
<evidence type="ECO:0000256" key="3">
    <source>
        <dbReference type="ARBA" id="ARBA00022737"/>
    </source>
</evidence>
<evidence type="ECO:0000313" key="11">
    <source>
        <dbReference type="EMBL" id="VDN99281.1"/>
    </source>
</evidence>
<evidence type="ECO:0000256" key="1">
    <source>
        <dbReference type="ARBA" id="ARBA00004123"/>
    </source>
</evidence>
<evidence type="ECO:0000256" key="8">
    <source>
        <dbReference type="ARBA" id="ARBA00023163"/>
    </source>
</evidence>
<dbReference type="InterPro" id="IPR050457">
    <property type="entry name" value="ZnFinger_BTB_dom_contain"/>
</dbReference>
<dbReference type="STRING" id="102285.A0A0R3T8N5"/>
<dbReference type="InterPro" id="IPR036404">
    <property type="entry name" value="Jacalin-like_lectin_dom_sf"/>
</dbReference>
<keyword evidence="5" id="KW-0862">Zinc</keyword>
<dbReference type="Pfam" id="PF00651">
    <property type="entry name" value="BTB"/>
    <property type="match status" value="1"/>
</dbReference>
<name>A0A0R3T8N5_RODNA</name>
<dbReference type="GO" id="GO:0000978">
    <property type="term" value="F:RNA polymerase II cis-regulatory region sequence-specific DNA binding"/>
    <property type="evidence" value="ECO:0007669"/>
    <property type="project" value="TreeGrafter"/>
</dbReference>
<dbReference type="PROSITE" id="PS50097">
    <property type="entry name" value="BTB"/>
    <property type="match status" value="1"/>
</dbReference>
<evidence type="ECO:0000259" key="10">
    <source>
        <dbReference type="PROSITE" id="PS50097"/>
    </source>
</evidence>
<dbReference type="Proteomes" id="UP000278807">
    <property type="component" value="Unassembled WGS sequence"/>
</dbReference>
<gene>
    <name evidence="11" type="ORF">HNAJ_LOCUS3422</name>
</gene>
<dbReference type="PANTHER" id="PTHR46105:SF5">
    <property type="entry name" value="ZINC FINGER AND BTB DOMAIN-CONTAINING PROTEIN 44 ISOFORM X1"/>
    <property type="match status" value="1"/>
</dbReference>
<keyword evidence="7" id="KW-0238">DNA-binding</keyword>
<keyword evidence="6" id="KW-0805">Transcription regulation</keyword>
<dbReference type="GO" id="GO:0000981">
    <property type="term" value="F:DNA-binding transcription factor activity, RNA polymerase II-specific"/>
    <property type="evidence" value="ECO:0007669"/>
    <property type="project" value="TreeGrafter"/>
</dbReference>
<evidence type="ECO:0000256" key="5">
    <source>
        <dbReference type="ARBA" id="ARBA00022833"/>
    </source>
</evidence>
<protein>
    <submittedName>
        <fullName evidence="13">BTB domain-containing protein</fullName>
    </submittedName>
</protein>
<evidence type="ECO:0000256" key="2">
    <source>
        <dbReference type="ARBA" id="ARBA00022723"/>
    </source>
</evidence>
<dbReference type="SUPFAM" id="SSF54695">
    <property type="entry name" value="POZ domain"/>
    <property type="match status" value="1"/>
</dbReference>
<dbReference type="GO" id="GO:0005634">
    <property type="term" value="C:nucleus"/>
    <property type="evidence" value="ECO:0007669"/>
    <property type="project" value="UniProtKB-SubCell"/>
</dbReference>
<dbReference type="EMBL" id="UZAE01002001">
    <property type="protein sequence ID" value="VDN99281.1"/>
    <property type="molecule type" value="Genomic_DNA"/>
</dbReference>
<keyword evidence="12" id="KW-1185">Reference proteome</keyword>
<dbReference type="PANTHER" id="PTHR46105">
    <property type="entry name" value="AGAP004733-PA"/>
    <property type="match status" value="1"/>
</dbReference>
<comment type="subcellular location">
    <subcellularLocation>
        <location evidence="1">Nucleus</location>
    </subcellularLocation>
</comment>
<proteinExistence type="predicted"/>
<dbReference type="InterPro" id="IPR000210">
    <property type="entry name" value="BTB/POZ_dom"/>
</dbReference>
<keyword evidence="9" id="KW-0539">Nucleus</keyword>
<evidence type="ECO:0000256" key="4">
    <source>
        <dbReference type="ARBA" id="ARBA00022771"/>
    </source>
</evidence>
<organism evidence="13">
    <name type="scientific">Rodentolepis nana</name>
    <name type="common">Dwarf tapeworm</name>
    <name type="synonym">Hymenolepis nana</name>
    <dbReference type="NCBI Taxonomy" id="102285"/>
    <lineage>
        <taxon>Eukaryota</taxon>
        <taxon>Metazoa</taxon>
        <taxon>Spiralia</taxon>
        <taxon>Lophotrochozoa</taxon>
        <taxon>Platyhelminthes</taxon>
        <taxon>Cestoda</taxon>
        <taxon>Eucestoda</taxon>
        <taxon>Cyclophyllidea</taxon>
        <taxon>Hymenolepididae</taxon>
        <taxon>Rodentolepis</taxon>
    </lineage>
</organism>